<evidence type="ECO:0008006" key="3">
    <source>
        <dbReference type="Google" id="ProtNLM"/>
    </source>
</evidence>
<gene>
    <name evidence="1" type="ORF">ACJEBJ_01150</name>
</gene>
<proteinExistence type="predicted"/>
<accession>A0ABW8QUK1</accession>
<evidence type="ECO:0000313" key="2">
    <source>
        <dbReference type="Proteomes" id="UP001623008"/>
    </source>
</evidence>
<dbReference type="RefSeq" id="WP_406596255.1">
    <property type="nucleotide sequence ID" value="NZ_JBJHQF010000001.1"/>
</dbReference>
<reference evidence="1 2" key="1">
    <citation type="submission" date="2024-11" db="EMBL/GenBank/DDBJ databases">
        <authorList>
            <person name="Lucas J.A."/>
        </authorList>
    </citation>
    <scope>NUCLEOTIDE SEQUENCE [LARGE SCALE GENOMIC DNA]</scope>
    <source>
        <strain evidence="1 2">Z 7.15</strain>
    </source>
</reference>
<comment type="caution">
    <text evidence="1">The sequence shown here is derived from an EMBL/GenBank/DDBJ whole genome shotgun (WGS) entry which is preliminary data.</text>
</comment>
<evidence type="ECO:0000313" key="1">
    <source>
        <dbReference type="EMBL" id="MFK9002725.1"/>
    </source>
</evidence>
<keyword evidence="2" id="KW-1185">Reference proteome</keyword>
<sequence>MKAIVDEHAQVSTSPLDLPGYATTTLGKLPGIELASDFIICDPDTQQAYNDFLHTECPAASPLWTVFAASGQGDFWLLGRTENQVGYYEHNDENLSLKTIKNMGISIEDWIMLADIIHQLEAKMEIADPSPKDERETVQALSSLGIDLYKLPFSYF</sequence>
<name>A0ABW8QUK1_9PSED</name>
<protein>
    <recommendedName>
        <fullName evidence="3">SMI1/KNR4 family protein</fullName>
    </recommendedName>
</protein>
<organism evidence="1 2">
    <name type="scientific">Pseudomonas pergaminensis</name>
    <dbReference type="NCBI Taxonomy" id="2853159"/>
    <lineage>
        <taxon>Bacteria</taxon>
        <taxon>Pseudomonadati</taxon>
        <taxon>Pseudomonadota</taxon>
        <taxon>Gammaproteobacteria</taxon>
        <taxon>Pseudomonadales</taxon>
        <taxon>Pseudomonadaceae</taxon>
        <taxon>Pseudomonas</taxon>
    </lineage>
</organism>
<dbReference type="Proteomes" id="UP001623008">
    <property type="component" value="Unassembled WGS sequence"/>
</dbReference>
<dbReference type="EMBL" id="JBJHQF010000001">
    <property type="protein sequence ID" value="MFK9002725.1"/>
    <property type="molecule type" value="Genomic_DNA"/>
</dbReference>